<dbReference type="AlphaFoldDB" id="A0A5M6CHM2"/>
<sequence>MEKSRNSSDLRYNIKLRMKPMKRAAKAAIKNSVLKDSGMCKSSYYKAWTLKHNDPKDIPAKMLLAFSKALKVEMEELFNKK</sequence>
<dbReference type="SUPFAM" id="SSF102875">
    <property type="entry name" value="Chromosomal protein MC1"/>
    <property type="match status" value="1"/>
</dbReference>
<organism evidence="1 2">
    <name type="scientific">Taibaiella lutea</name>
    <dbReference type="NCBI Taxonomy" id="2608001"/>
    <lineage>
        <taxon>Bacteria</taxon>
        <taxon>Pseudomonadati</taxon>
        <taxon>Bacteroidota</taxon>
        <taxon>Chitinophagia</taxon>
        <taxon>Chitinophagales</taxon>
        <taxon>Chitinophagaceae</taxon>
        <taxon>Taibaiella</taxon>
    </lineage>
</organism>
<dbReference type="Proteomes" id="UP000323632">
    <property type="component" value="Unassembled WGS sequence"/>
</dbReference>
<accession>A0A5M6CHM2</accession>
<evidence type="ECO:0000313" key="2">
    <source>
        <dbReference type="Proteomes" id="UP000323632"/>
    </source>
</evidence>
<dbReference type="InterPro" id="IPR036620">
    <property type="entry name" value="MC1_sf"/>
</dbReference>
<name>A0A5M6CHM2_9BACT</name>
<dbReference type="EMBL" id="VWSH01000003">
    <property type="protein sequence ID" value="KAA5533432.1"/>
    <property type="molecule type" value="Genomic_DNA"/>
</dbReference>
<comment type="caution">
    <text evidence="1">The sequence shown here is derived from an EMBL/GenBank/DDBJ whole genome shotgun (WGS) entry which is preliminary data.</text>
</comment>
<protein>
    <submittedName>
        <fullName evidence="1">Uncharacterized protein</fullName>
    </submittedName>
</protein>
<dbReference type="GO" id="GO:0042262">
    <property type="term" value="P:DNA protection"/>
    <property type="evidence" value="ECO:0007669"/>
    <property type="project" value="InterPro"/>
</dbReference>
<reference evidence="1 2" key="1">
    <citation type="submission" date="2019-09" db="EMBL/GenBank/DDBJ databases">
        <title>Genome sequence and assembly of Taibaiella sp.</title>
        <authorList>
            <person name="Chhetri G."/>
        </authorList>
    </citation>
    <scope>NUCLEOTIDE SEQUENCE [LARGE SCALE GENOMIC DNA]</scope>
    <source>
        <strain evidence="1 2">KVB11</strain>
    </source>
</reference>
<dbReference type="RefSeq" id="WP_150033179.1">
    <property type="nucleotide sequence ID" value="NZ_VWSH01000003.1"/>
</dbReference>
<proteinExistence type="predicted"/>
<evidence type="ECO:0000313" key="1">
    <source>
        <dbReference type="EMBL" id="KAA5533432.1"/>
    </source>
</evidence>
<gene>
    <name evidence="1" type="ORF">F0919_12890</name>
</gene>
<keyword evidence="2" id="KW-1185">Reference proteome</keyword>